<dbReference type="Gene3D" id="2.120.10.80">
    <property type="entry name" value="Kelch-type beta propeller"/>
    <property type="match status" value="1"/>
</dbReference>
<dbReference type="Proteomes" id="UP000266673">
    <property type="component" value="Unassembled WGS sequence"/>
</dbReference>
<evidence type="ECO:0008006" key="3">
    <source>
        <dbReference type="Google" id="ProtNLM"/>
    </source>
</evidence>
<name>A0A397W0A1_9GLOM</name>
<gene>
    <name evidence="1" type="ORF">C2G38_2029982</name>
</gene>
<dbReference type="InterPro" id="IPR011043">
    <property type="entry name" value="Gal_Oxase/kelch_b-propeller"/>
</dbReference>
<sequence length="120" mass="13098">MLPNGKILYIGGVSQTQPGAEDELIDMNVIPVFDTISSTWSYKNTSQSILVQPRIAHTATLMPDNNEIIIIGGNSNYQLHLTTVSPTFLSLNIAKEPYEYSELNTSGDKPPPLAVHTANL</sequence>
<accession>A0A397W0A1</accession>
<dbReference type="SUPFAM" id="SSF50965">
    <property type="entry name" value="Galactose oxidase, central domain"/>
    <property type="match status" value="1"/>
</dbReference>
<comment type="caution">
    <text evidence="1">The sequence shown here is derived from an EMBL/GenBank/DDBJ whole genome shotgun (WGS) entry which is preliminary data.</text>
</comment>
<dbReference type="InterPro" id="IPR015915">
    <property type="entry name" value="Kelch-typ_b-propeller"/>
</dbReference>
<evidence type="ECO:0000313" key="1">
    <source>
        <dbReference type="EMBL" id="RIB26699.1"/>
    </source>
</evidence>
<reference evidence="1 2" key="1">
    <citation type="submission" date="2018-06" db="EMBL/GenBank/DDBJ databases">
        <title>Comparative genomics reveals the genomic features of Rhizophagus irregularis, R. cerebriforme, R. diaphanum and Gigaspora rosea, and their symbiotic lifestyle signature.</title>
        <authorList>
            <person name="Morin E."/>
            <person name="San Clemente H."/>
            <person name="Chen E.C.H."/>
            <person name="De La Providencia I."/>
            <person name="Hainaut M."/>
            <person name="Kuo A."/>
            <person name="Kohler A."/>
            <person name="Murat C."/>
            <person name="Tang N."/>
            <person name="Roy S."/>
            <person name="Loubradou J."/>
            <person name="Henrissat B."/>
            <person name="Grigoriev I.V."/>
            <person name="Corradi N."/>
            <person name="Roux C."/>
            <person name="Martin F.M."/>
        </authorList>
    </citation>
    <scope>NUCLEOTIDE SEQUENCE [LARGE SCALE GENOMIC DNA]</scope>
    <source>
        <strain evidence="1 2">DAOM 194757</strain>
    </source>
</reference>
<dbReference type="OrthoDB" id="432528at2759"/>
<dbReference type="AlphaFoldDB" id="A0A397W0A1"/>
<dbReference type="EMBL" id="QKWP01000126">
    <property type="protein sequence ID" value="RIB26699.1"/>
    <property type="molecule type" value="Genomic_DNA"/>
</dbReference>
<organism evidence="1 2">
    <name type="scientific">Gigaspora rosea</name>
    <dbReference type="NCBI Taxonomy" id="44941"/>
    <lineage>
        <taxon>Eukaryota</taxon>
        <taxon>Fungi</taxon>
        <taxon>Fungi incertae sedis</taxon>
        <taxon>Mucoromycota</taxon>
        <taxon>Glomeromycotina</taxon>
        <taxon>Glomeromycetes</taxon>
        <taxon>Diversisporales</taxon>
        <taxon>Gigasporaceae</taxon>
        <taxon>Gigaspora</taxon>
    </lineage>
</organism>
<keyword evidence="2" id="KW-1185">Reference proteome</keyword>
<evidence type="ECO:0000313" key="2">
    <source>
        <dbReference type="Proteomes" id="UP000266673"/>
    </source>
</evidence>
<protein>
    <recommendedName>
        <fullName evidence="3">Galactose oxidase</fullName>
    </recommendedName>
</protein>
<proteinExistence type="predicted"/>